<proteinExistence type="predicted"/>
<feature type="compositionally biased region" description="Basic residues" evidence="1">
    <location>
        <begin position="378"/>
        <end position="387"/>
    </location>
</feature>
<organism evidence="2 3">
    <name type="scientific">Plectus sambesii</name>
    <dbReference type="NCBI Taxonomy" id="2011161"/>
    <lineage>
        <taxon>Eukaryota</taxon>
        <taxon>Metazoa</taxon>
        <taxon>Ecdysozoa</taxon>
        <taxon>Nematoda</taxon>
        <taxon>Chromadorea</taxon>
        <taxon>Plectida</taxon>
        <taxon>Plectina</taxon>
        <taxon>Plectoidea</taxon>
        <taxon>Plectidae</taxon>
        <taxon>Plectus</taxon>
    </lineage>
</organism>
<reference evidence="3" key="1">
    <citation type="submission" date="2022-11" db="UniProtKB">
        <authorList>
            <consortium name="WormBaseParasite"/>
        </authorList>
    </citation>
    <scope>IDENTIFICATION</scope>
</reference>
<evidence type="ECO:0000313" key="2">
    <source>
        <dbReference type="Proteomes" id="UP000887566"/>
    </source>
</evidence>
<dbReference type="WBParaSite" id="PSAMB.scaffold399size53047.g5569.t1">
    <property type="protein sequence ID" value="PSAMB.scaffold399size53047.g5569.t1"/>
    <property type="gene ID" value="PSAMB.scaffold399size53047.g5569"/>
</dbReference>
<protein>
    <submittedName>
        <fullName evidence="3">Uncharacterized protein</fullName>
    </submittedName>
</protein>
<dbReference type="Proteomes" id="UP000887566">
    <property type="component" value="Unplaced"/>
</dbReference>
<feature type="region of interest" description="Disordered" evidence="1">
    <location>
        <begin position="346"/>
        <end position="387"/>
    </location>
</feature>
<dbReference type="AlphaFoldDB" id="A0A914WGW5"/>
<name>A0A914WGW5_9BILA</name>
<evidence type="ECO:0000313" key="3">
    <source>
        <dbReference type="WBParaSite" id="PSAMB.scaffold399size53047.g5569.t1"/>
    </source>
</evidence>
<evidence type="ECO:0000256" key="1">
    <source>
        <dbReference type="SAM" id="MobiDB-lite"/>
    </source>
</evidence>
<keyword evidence="2" id="KW-1185">Reference proteome</keyword>
<accession>A0A914WGW5</accession>
<sequence length="387" mass="42783">MAPMTDSDRLKAMAKLRAFLGSIMSEKSAEKLQKSISEFSGDKDNLSSSAKVADCLGDTKNVQLSEAASTMLKTTLNHLLPKLEVVKKRSEVEVMVDELNAHAMLGVLSTVASPTCSTELAARVIDDNFDAMLRYVLAVKHFCEEPDQCSCYRGPIENAIETVVFAATAKNSPDQLTPAVLQTIEKHYNDKISVNYVLGLSLLNVKRPKVFEPYFEKTVKRLSHVLSAKRDTMRSTLVIRTGPGSFLAQGQPTDFVLIALDRVLKPTARRSPQWFDKKTVDLLDKFFTEQRPMSMLIALDILSILADKNPEILKGIGAEYRVIAGELDLPDAEVAKIEKIVQVSGVDERKARPTRSRSVSTKKSIADKTKPVASTGTQRRRPSSRAK</sequence>